<evidence type="ECO:0000313" key="2">
    <source>
        <dbReference type="Proteomes" id="UP000216024"/>
    </source>
</evidence>
<name>A0A267MIE1_9FIRM</name>
<dbReference type="EMBL" id="NIBG01000008">
    <property type="protein sequence ID" value="PAB59339.1"/>
    <property type="molecule type" value="Genomic_DNA"/>
</dbReference>
<accession>A0A267MIE1</accession>
<keyword evidence="2" id="KW-1185">Reference proteome</keyword>
<protein>
    <submittedName>
        <fullName evidence="1">Uncharacterized protein</fullName>
    </submittedName>
</protein>
<dbReference type="Proteomes" id="UP000216024">
    <property type="component" value="Unassembled WGS sequence"/>
</dbReference>
<dbReference type="AlphaFoldDB" id="A0A267MIE1"/>
<proteinExistence type="predicted"/>
<organism evidence="1 2">
    <name type="scientific">Anaeromicrobium sediminis</name>
    <dbReference type="NCBI Taxonomy" id="1478221"/>
    <lineage>
        <taxon>Bacteria</taxon>
        <taxon>Bacillati</taxon>
        <taxon>Bacillota</taxon>
        <taxon>Clostridia</taxon>
        <taxon>Peptostreptococcales</taxon>
        <taxon>Thermotaleaceae</taxon>
        <taxon>Anaeromicrobium</taxon>
    </lineage>
</organism>
<reference evidence="1 2" key="1">
    <citation type="submission" date="2017-06" db="EMBL/GenBank/DDBJ databases">
        <title>Draft genome sequence of anaerobic fermentative bacterium Anaeromicrobium sediminis DY2726D isolated from West Pacific Ocean sediments.</title>
        <authorList>
            <person name="Zeng X."/>
        </authorList>
    </citation>
    <scope>NUCLEOTIDE SEQUENCE [LARGE SCALE GENOMIC DNA]</scope>
    <source>
        <strain evidence="1 2">DY2726D</strain>
    </source>
</reference>
<comment type="caution">
    <text evidence="1">The sequence shown here is derived from an EMBL/GenBank/DDBJ whole genome shotgun (WGS) entry which is preliminary data.</text>
</comment>
<evidence type="ECO:0000313" key="1">
    <source>
        <dbReference type="EMBL" id="PAB59339.1"/>
    </source>
</evidence>
<gene>
    <name evidence="1" type="ORF">CCE28_10785</name>
</gene>
<dbReference type="RefSeq" id="WP_095133719.1">
    <property type="nucleotide sequence ID" value="NZ_NIBG01000008.1"/>
</dbReference>
<sequence length="68" mass="8020">MHKKPKQRKNDEEYEEGFFEKASKDNILSDALLTQVMETDILNMIVTEQSFVQPYIHSQDPVKNNKHL</sequence>